<reference evidence="1" key="1">
    <citation type="submission" date="2021-08" db="EMBL/GenBank/DDBJ databases">
        <title>The first chromosome-level gecko genome reveals the dynamic sex chromosomes of Neotropical dwarf geckos (Sphaerodactylidae: Sphaerodactylus).</title>
        <authorList>
            <person name="Pinto B.J."/>
            <person name="Keating S.E."/>
            <person name="Gamble T."/>
        </authorList>
    </citation>
    <scope>NUCLEOTIDE SEQUENCE</scope>
    <source>
        <strain evidence="1">TG3544</strain>
    </source>
</reference>
<name>A0ACB8G6Q0_9SAUR</name>
<sequence>MPDHSFYYQTGGLVTTERGDMTFRRGPAPQGGPWKSFKVNFNGNPDELGFFNIQVGLYMEIHGHSFYLDRERVFEIGTRLQGEAANWRAGDAELWIRQVEQSEQQWNRAQRQLLQAAEKAKDNVKK</sequence>
<comment type="caution">
    <text evidence="1">The sequence shown here is derived from an EMBL/GenBank/DDBJ whole genome shotgun (WGS) entry which is preliminary data.</text>
</comment>
<keyword evidence="2" id="KW-1185">Reference proteome</keyword>
<evidence type="ECO:0000313" key="2">
    <source>
        <dbReference type="Proteomes" id="UP000827872"/>
    </source>
</evidence>
<organism evidence="1 2">
    <name type="scientific">Sphaerodactylus townsendi</name>
    <dbReference type="NCBI Taxonomy" id="933632"/>
    <lineage>
        <taxon>Eukaryota</taxon>
        <taxon>Metazoa</taxon>
        <taxon>Chordata</taxon>
        <taxon>Craniata</taxon>
        <taxon>Vertebrata</taxon>
        <taxon>Euteleostomi</taxon>
        <taxon>Lepidosauria</taxon>
        <taxon>Squamata</taxon>
        <taxon>Bifurcata</taxon>
        <taxon>Gekkota</taxon>
        <taxon>Sphaerodactylidae</taxon>
        <taxon>Sphaerodactylus</taxon>
    </lineage>
</organism>
<dbReference type="Proteomes" id="UP000827872">
    <property type="component" value="Linkage Group LG02"/>
</dbReference>
<accession>A0ACB8G6Q0</accession>
<proteinExistence type="predicted"/>
<gene>
    <name evidence="1" type="ORF">K3G42_031518</name>
</gene>
<evidence type="ECO:0000313" key="1">
    <source>
        <dbReference type="EMBL" id="KAH8014743.1"/>
    </source>
</evidence>
<dbReference type="EMBL" id="CM037615">
    <property type="protein sequence ID" value="KAH8014743.1"/>
    <property type="molecule type" value="Genomic_DNA"/>
</dbReference>
<protein>
    <submittedName>
        <fullName evidence="1">Uncharacterized protein</fullName>
    </submittedName>
</protein>